<proteinExistence type="predicted"/>
<dbReference type="EMBL" id="KQ001661">
    <property type="protein sequence ID" value="KJP88453.1"/>
    <property type="molecule type" value="Genomic_DNA"/>
</dbReference>
<dbReference type="VEuPathDB" id="PlasmoDB:AK88_01905"/>
<evidence type="ECO:0000313" key="2">
    <source>
        <dbReference type="EMBL" id="KJP88453.1"/>
    </source>
</evidence>
<dbReference type="Proteomes" id="UP000054561">
    <property type="component" value="Unassembled WGS sequence"/>
</dbReference>
<dbReference type="AlphaFoldDB" id="A0A0D9QND8"/>
<accession>A0A0D9QND8</accession>
<evidence type="ECO:0000256" key="1">
    <source>
        <dbReference type="SAM" id="MobiDB-lite"/>
    </source>
</evidence>
<reference evidence="2 3" key="1">
    <citation type="submission" date="2014-03" db="EMBL/GenBank/DDBJ databases">
        <title>The Genome Sequence of Plasmodium fragile nilgiri.</title>
        <authorList>
            <consortium name="The Broad Institute Genomics Platform"/>
            <consortium name="The Broad Institute Genome Sequencing Center for Infectious Disease"/>
            <person name="Neafsey D."/>
            <person name="Duraisingh M."/>
            <person name="Young S.K."/>
            <person name="Zeng Q."/>
            <person name="Gargeya S."/>
            <person name="Abouelleil A."/>
            <person name="Alvarado L."/>
            <person name="Chapman S.B."/>
            <person name="Gainer-Dewar J."/>
            <person name="Goldberg J."/>
            <person name="Griggs A."/>
            <person name="Gujja S."/>
            <person name="Hansen M."/>
            <person name="Howarth C."/>
            <person name="Imamovic A."/>
            <person name="Larimer J."/>
            <person name="Pearson M."/>
            <person name="Poon T.W."/>
            <person name="Priest M."/>
            <person name="Roberts A."/>
            <person name="Saif S."/>
            <person name="Shea T."/>
            <person name="Sykes S."/>
            <person name="Wortman J."/>
            <person name="Nusbaum C."/>
            <person name="Birren B."/>
        </authorList>
    </citation>
    <scope>NUCLEOTIDE SEQUENCE [LARGE SCALE GENOMIC DNA]</scope>
    <source>
        <strain evidence="3">nilgiri</strain>
    </source>
</reference>
<evidence type="ECO:0000313" key="3">
    <source>
        <dbReference type="Proteomes" id="UP000054561"/>
    </source>
</evidence>
<protein>
    <submittedName>
        <fullName evidence="2">Uncharacterized protein</fullName>
    </submittedName>
</protein>
<gene>
    <name evidence="2" type="ORF">AK88_01905</name>
</gene>
<name>A0A0D9QND8_PLAFR</name>
<dbReference type="RefSeq" id="XP_012334963.1">
    <property type="nucleotide sequence ID" value="XM_012479540.1"/>
</dbReference>
<feature type="region of interest" description="Disordered" evidence="1">
    <location>
        <begin position="521"/>
        <end position="546"/>
    </location>
</feature>
<dbReference type="OMA" id="HLYSYAF"/>
<dbReference type="GeneID" id="24267219"/>
<feature type="compositionally biased region" description="Polar residues" evidence="1">
    <location>
        <begin position="521"/>
        <end position="536"/>
    </location>
</feature>
<dbReference type="OrthoDB" id="377164at2759"/>
<keyword evidence="3" id="KW-1185">Reference proteome</keyword>
<organism evidence="2 3">
    <name type="scientific">Plasmodium fragile</name>
    <dbReference type="NCBI Taxonomy" id="5857"/>
    <lineage>
        <taxon>Eukaryota</taxon>
        <taxon>Sar</taxon>
        <taxon>Alveolata</taxon>
        <taxon>Apicomplexa</taxon>
        <taxon>Aconoidasida</taxon>
        <taxon>Haemosporida</taxon>
        <taxon>Plasmodiidae</taxon>
        <taxon>Plasmodium</taxon>
        <taxon>Plasmodium (Plasmodium)</taxon>
    </lineage>
</organism>
<sequence length="964" mass="110990">MLPRIKLKRQVLFAKEKKFSQVGCCRFIITNRELKSKLKNNTHLVRLIKHVIPSEEREKSMSHEDEGQIIHLGFSYLYKNVTINKVGRRKGMWYEAPGQYNDDVLTYFRNENSMDGYHEVVVSHHAEGKKGNKFVSRGNIKEVYSYVINSLTKLTPQQVLLTLHSFIMHGVQVEHLIKINDHVINNIYNFKTSELILIHLFYIYFEGNCGNGVAGRPIASVTCRDGVAHRDAVACRDEVTGSEPPFGKEENYYHYEYNDGECSPSLHITKHAQHKIRTVAKELTRYTSHLFYKRRQQLLLNQIEEILFIWSKYNLCHKELFDPFLKVIERSMESLQVNNMESILKGESSPLIKIRKESLHDLNNFDAIIKCFYHLSGVREITLLDETRLKYFSKFGLFLWNNFALLAQLPLHKLFMLLQVGEHIYACGEKEKRDRLQCHLFSLIEGKLKQTNPDHHCGRRTCPQEASNNEAKCVRVLDAVRAYYADMCNSNSQCMGVKQPPACGITDQSCENVHNVGETNRATPTHASLPNMSKTGNAVDEPKNCTRHADGSHVATHQYGGDQIGVLNCPPNVTFLSSINEYIAVGSEPCKKYLPTLLSILKGQKKFQHMVLYFINHVDNGSGANVLIPFIKLTHEYVNNIYALSYMGYLYKCAITSKDLSNRANLNAEKVVVLLSTLHRRIRSDYEMLHGGERNGNPPNVSPNAITFHQHNEIFLASLRASNPNVYEHVQANLLNLNLKEIKKLDEFLFHYVYKHVVNDTFEYLENIIPYMNSQPLVNHLLWLFVQINNYYSVYSNEGKVPRGEKIATLFFQKICILNFLKIYQDKNDNCYEAVKNILTYVRLQKDVDKALSNYVLNLYFKKYIGPFGHEAMYVYITDMLQKLANCNCVLTFQHDDIFLTCSNEKTDRLGGSLLRSQVMPIINTLVQNNCCAHLINFLLLVNARVSFSTLFAGLRNHLYSYAF</sequence>